<protein>
    <recommendedName>
        <fullName evidence="8">FMN hydroxy acid dehydrogenase domain-containing protein</fullName>
    </recommendedName>
</protein>
<dbReference type="PRINTS" id="PR00363">
    <property type="entry name" value="CYTOCHROMEB5"/>
</dbReference>
<dbReference type="Gene3D" id="3.40.50.720">
    <property type="entry name" value="NAD(P)-binding Rossmann-like Domain"/>
    <property type="match status" value="1"/>
</dbReference>
<dbReference type="InterPro" id="IPR037396">
    <property type="entry name" value="FMN_HAD"/>
</dbReference>
<sequence>MAGNLSDKLVVVTGCASGIGLATARLFLEAGATVFGLDISAFPDPSPLSHDVKQRFHFHRIDLTSPKACDDAVDLCLSKTGRKSIDILANVAGVMDSFEAAHNTKDDTWDRLISVNATVPFRLMRAVLNEGGMLAAKSGCIVNVASKAGTSGGAAGFAYTASKHALIGMTRNAAWVYHDRGIRVATNIKQSIRQENFDQESYSRFAPFHQLAHDESGGGGITPEDIAGAILWLSGDGSKNVNGVILPVDNAWSALSVYDLSEFLDQHPGGAASILRYAGKDATDDYDAIHPPGTLEREISSDKYIGNIEPSVTPAQAQHMEQHDKIDDETSQHTQIEACLNLHDFELAAKKALSAHAWLYYSSVAQDGRSFVNNMEDWTRLRFRPRVMRNVKTVRTDRSILGLQSSLPFFIAPCALGRLGHHDGELCLVRGAARANIPYCPSNSTSISHKDLAQCLKEEKSGGCLFFQLYVKRSKVETIGNIERARKLGYKALVVTVDANAVGIREDDDRRKIRETLASGQQYISPWKAALANPDPDAVLRAPHSSTLNWSDLSWIKDAWQNAGPLCVKGILTAEDAKIACDYGVDAVYLSNHGGRQLDAAPSGLAALMEIRLLYPEVLEKCEIFLDGGVRRGAHVIQALCLGARAVGIGRPFMYAMGAYGTDGVHKAIEI</sequence>
<proteinExistence type="predicted"/>
<dbReference type="PROSITE" id="PS00061">
    <property type="entry name" value="ADH_SHORT"/>
    <property type="match status" value="1"/>
</dbReference>
<evidence type="ECO:0000313" key="6">
    <source>
        <dbReference type="EMBL" id="RVX68671.1"/>
    </source>
</evidence>
<keyword evidence="3" id="KW-0560">Oxidoreductase</keyword>
<dbReference type="SMART" id="SM01117">
    <property type="entry name" value="Cyt-b5"/>
    <property type="match status" value="1"/>
</dbReference>
<dbReference type="Proteomes" id="UP000288859">
    <property type="component" value="Unassembled WGS sequence"/>
</dbReference>
<dbReference type="PRINTS" id="PR00080">
    <property type="entry name" value="SDRFAMILY"/>
</dbReference>
<evidence type="ECO:0000256" key="2">
    <source>
        <dbReference type="ARBA" id="ARBA00022857"/>
    </source>
</evidence>
<dbReference type="SUPFAM" id="SSF51395">
    <property type="entry name" value="FMN-linked oxidoreductases"/>
    <property type="match status" value="1"/>
</dbReference>
<dbReference type="PROSITE" id="PS00557">
    <property type="entry name" value="FMN_HYDROXY_ACID_DH_1"/>
    <property type="match status" value="1"/>
</dbReference>
<name>A0A438MY35_EXOME</name>
<dbReference type="CDD" id="cd05233">
    <property type="entry name" value="SDR_c"/>
    <property type="match status" value="1"/>
</dbReference>
<dbReference type="InterPro" id="IPR013785">
    <property type="entry name" value="Aldolase_TIM"/>
</dbReference>
<dbReference type="InterPro" id="IPR002347">
    <property type="entry name" value="SDR_fam"/>
</dbReference>
<evidence type="ECO:0008006" key="8">
    <source>
        <dbReference type="Google" id="ProtNLM"/>
    </source>
</evidence>
<dbReference type="InterPro" id="IPR008259">
    <property type="entry name" value="FMN_hydac_DH_AS"/>
</dbReference>
<evidence type="ECO:0000259" key="5">
    <source>
        <dbReference type="PROSITE" id="PS51349"/>
    </source>
</evidence>
<dbReference type="InterPro" id="IPR000262">
    <property type="entry name" value="FMN-dep_DH"/>
</dbReference>
<dbReference type="PANTHER" id="PTHR10578:SF104">
    <property type="entry name" value="CYTOCHROME B2, MITOCHONDRIAL-RELATED"/>
    <property type="match status" value="1"/>
</dbReference>
<dbReference type="SUPFAM" id="SSF55856">
    <property type="entry name" value="Cytochrome b5-like heme/steroid binding domain"/>
    <property type="match status" value="1"/>
</dbReference>
<evidence type="ECO:0000256" key="3">
    <source>
        <dbReference type="ARBA" id="ARBA00023002"/>
    </source>
</evidence>
<feature type="domain" description="FMN hydroxy acid dehydrogenase" evidence="5">
    <location>
        <begin position="334"/>
        <end position="671"/>
    </location>
</feature>
<dbReference type="InterPro" id="IPR020904">
    <property type="entry name" value="Sc_DH/Rdtase_CS"/>
</dbReference>
<dbReference type="OrthoDB" id="1925334at2759"/>
<keyword evidence="2" id="KW-0521">NADP</keyword>
<reference evidence="6 7" key="1">
    <citation type="submission" date="2017-03" db="EMBL/GenBank/DDBJ databases">
        <title>Genomes of endolithic fungi from Antarctica.</title>
        <authorList>
            <person name="Coleine C."/>
            <person name="Masonjones S."/>
            <person name="Stajich J.E."/>
        </authorList>
    </citation>
    <scope>NUCLEOTIDE SEQUENCE [LARGE SCALE GENOMIC DNA]</scope>
    <source>
        <strain evidence="6 7">CCFEE 6314</strain>
    </source>
</reference>
<comment type="cofactor">
    <cofactor evidence="1">
        <name>FMN</name>
        <dbReference type="ChEBI" id="CHEBI:58210"/>
    </cofactor>
</comment>
<comment type="caution">
    <text evidence="6">The sequence shown here is derived from an EMBL/GenBank/DDBJ whole genome shotgun (WGS) entry which is preliminary data.</text>
</comment>
<dbReference type="InterPro" id="IPR001199">
    <property type="entry name" value="Cyt_B5-like_heme/steroid-bd"/>
</dbReference>
<dbReference type="PRINTS" id="PR00081">
    <property type="entry name" value="GDHRDH"/>
</dbReference>
<dbReference type="Pfam" id="PF01070">
    <property type="entry name" value="FMN_dh"/>
    <property type="match status" value="1"/>
</dbReference>
<dbReference type="PROSITE" id="PS50255">
    <property type="entry name" value="CYTOCHROME_B5_2"/>
    <property type="match status" value="1"/>
</dbReference>
<dbReference type="EMBL" id="NAJM01000036">
    <property type="protein sequence ID" value="RVX68671.1"/>
    <property type="molecule type" value="Genomic_DNA"/>
</dbReference>
<dbReference type="PANTHER" id="PTHR10578">
    <property type="entry name" value="S -2-HYDROXY-ACID OXIDASE-RELATED"/>
    <property type="match status" value="1"/>
</dbReference>
<dbReference type="GO" id="GO:0016491">
    <property type="term" value="F:oxidoreductase activity"/>
    <property type="evidence" value="ECO:0007669"/>
    <property type="project" value="UniProtKB-KW"/>
</dbReference>
<dbReference type="InterPro" id="IPR036291">
    <property type="entry name" value="NAD(P)-bd_dom_sf"/>
</dbReference>
<dbReference type="PROSITE" id="PS51349">
    <property type="entry name" value="FMN_HYDROXY_ACID_DH_2"/>
    <property type="match status" value="1"/>
</dbReference>
<dbReference type="Pfam" id="PF00106">
    <property type="entry name" value="adh_short"/>
    <property type="match status" value="1"/>
</dbReference>
<dbReference type="Gene3D" id="3.20.20.70">
    <property type="entry name" value="Aldolase class I"/>
    <property type="match status" value="1"/>
</dbReference>
<gene>
    <name evidence="6" type="ORF">B0A52_07098</name>
</gene>
<dbReference type="InterPro" id="IPR036400">
    <property type="entry name" value="Cyt_B5-like_heme/steroid_sf"/>
</dbReference>
<dbReference type="Pfam" id="PF00173">
    <property type="entry name" value="Cyt-b5"/>
    <property type="match status" value="1"/>
</dbReference>
<organism evidence="6 7">
    <name type="scientific">Exophiala mesophila</name>
    <name type="common">Black yeast-like fungus</name>
    <dbReference type="NCBI Taxonomy" id="212818"/>
    <lineage>
        <taxon>Eukaryota</taxon>
        <taxon>Fungi</taxon>
        <taxon>Dikarya</taxon>
        <taxon>Ascomycota</taxon>
        <taxon>Pezizomycotina</taxon>
        <taxon>Eurotiomycetes</taxon>
        <taxon>Chaetothyriomycetidae</taxon>
        <taxon>Chaetothyriales</taxon>
        <taxon>Herpotrichiellaceae</taxon>
        <taxon>Exophiala</taxon>
    </lineage>
</organism>
<dbReference type="Gene3D" id="3.10.120.10">
    <property type="entry name" value="Cytochrome b5-like heme/steroid binding domain"/>
    <property type="match status" value="1"/>
</dbReference>
<evidence type="ECO:0000259" key="4">
    <source>
        <dbReference type="PROSITE" id="PS50255"/>
    </source>
</evidence>
<dbReference type="AlphaFoldDB" id="A0A438MY35"/>
<accession>A0A438MY35</accession>
<evidence type="ECO:0000313" key="7">
    <source>
        <dbReference type="Proteomes" id="UP000288859"/>
    </source>
</evidence>
<evidence type="ECO:0000256" key="1">
    <source>
        <dbReference type="ARBA" id="ARBA00001917"/>
    </source>
</evidence>
<dbReference type="SUPFAM" id="SSF51735">
    <property type="entry name" value="NAD(P)-binding Rossmann-fold domains"/>
    <property type="match status" value="1"/>
</dbReference>
<feature type="domain" description="Cytochrome b5 heme-binding" evidence="4">
    <location>
        <begin position="232"/>
        <end position="309"/>
    </location>
</feature>
<dbReference type="VEuPathDB" id="FungiDB:PV10_07307"/>